<accession>A0A0V0TQX1</accession>
<protein>
    <submittedName>
        <fullName evidence="2">Uncharacterized protein</fullName>
    </submittedName>
</protein>
<comment type="caution">
    <text evidence="2">The sequence shown here is derived from an EMBL/GenBank/DDBJ whole genome shotgun (WGS) entry which is preliminary data.</text>
</comment>
<dbReference type="Proteomes" id="UP000055048">
    <property type="component" value="Unassembled WGS sequence"/>
</dbReference>
<reference evidence="2 3" key="1">
    <citation type="submission" date="2015-01" db="EMBL/GenBank/DDBJ databases">
        <title>Evolution of Trichinella species and genotypes.</title>
        <authorList>
            <person name="Korhonen P.K."/>
            <person name="Edoardo P."/>
            <person name="Giuseppe L.R."/>
            <person name="Gasser R.B."/>
        </authorList>
    </citation>
    <scope>NUCLEOTIDE SEQUENCE [LARGE SCALE GENOMIC DNA]</scope>
    <source>
        <strain evidence="2">ISS417</strain>
    </source>
</reference>
<evidence type="ECO:0000256" key="1">
    <source>
        <dbReference type="SAM" id="Phobius"/>
    </source>
</evidence>
<evidence type="ECO:0000313" key="3">
    <source>
        <dbReference type="Proteomes" id="UP000055048"/>
    </source>
</evidence>
<dbReference type="AlphaFoldDB" id="A0A0V0TQX1"/>
<keyword evidence="1" id="KW-1133">Transmembrane helix</keyword>
<proteinExistence type="predicted"/>
<gene>
    <name evidence="2" type="ORF">T05_7525</name>
</gene>
<keyword evidence="3" id="KW-1185">Reference proteome</keyword>
<dbReference type="EMBL" id="JYDJ01000172">
    <property type="protein sequence ID" value="KRX41378.1"/>
    <property type="molecule type" value="Genomic_DNA"/>
</dbReference>
<evidence type="ECO:0000313" key="2">
    <source>
        <dbReference type="EMBL" id="KRX41378.1"/>
    </source>
</evidence>
<name>A0A0V0TQX1_9BILA</name>
<sequence length="55" mass="5768">MSTRSDDGSCSRLLAGGLKLGNGLDFNSTNNNFYGGVALLLFSAGPACWLVTDRL</sequence>
<organism evidence="2 3">
    <name type="scientific">Trichinella murrelli</name>
    <dbReference type="NCBI Taxonomy" id="144512"/>
    <lineage>
        <taxon>Eukaryota</taxon>
        <taxon>Metazoa</taxon>
        <taxon>Ecdysozoa</taxon>
        <taxon>Nematoda</taxon>
        <taxon>Enoplea</taxon>
        <taxon>Dorylaimia</taxon>
        <taxon>Trichinellida</taxon>
        <taxon>Trichinellidae</taxon>
        <taxon>Trichinella</taxon>
    </lineage>
</organism>
<feature type="transmembrane region" description="Helical" evidence="1">
    <location>
        <begin position="33"/>
        <end position="52"/>
    </location>
</feature>
<keyword evidence="1" id="KW-0472">Membrane</keyword>
<keyword evidence="1" id="KW-0812">Transmembrane</keyword>